<name>A0A521C2L3_9BACT</name>
<dbReference type="InterPro" id="IPR004891">
    <property type="entry name" value="Mercury-R_MerC"/>
</dbReference>
<keyword evidence="3" id="KW-1185">Reference proteome</keyword>
<feature type="transmembrane region" description="Helical" evidence="1">
    <location>
        <begin position="71"/>
        <end position="88"/>
    </location>
</feature>
<evidence type="ECO:0000313" key="3">
    <source>
        <dbReference type="Proteomes" id="UP000317557"/>
    </source>
</evidence>
<accession>A0A521C2L3</accession>
<feature type="transmembrane region" description="Helical" evidence="1">
    <location>
        <begin position="37"/>
        <end position="59"/>
    </location>
</feature>
<dbReference type="GO" id="GO:0015097">
    <property type="term" value="F:mercury ion transmembrane transporter activity"/>
    <property type="evidence" value="ECO:0007669"/>
    <property type="project" value="InterPro"/>
</dbReference>
<dbReference type="OrthoDB" id="5966279at2"/>
<keyword evidence="1" id="KW-1133">Transmembrane helix</keyword>
<organism evidence="2 3">
    <name type="scientific">Gracilimonas mengyeensis</name>
    <dbReference type="NCBI Taxonomy" id="1302730"/>
    <lineage>
        <taxon>Bacteria</taxon>
        <taxon>Pseudomonadati</taxon>
        <taxon>Balneolota</taxon>
        <taxon>Balneolia</taxon>
        <taxon>Balneolales</taxon>
        <taxon>Balneolaceae</taxon>
        <taxon>Gracilimonas</taxon>
    </lineage>
</organism>
<proteinExistence type="predicted"/>
<sequence length="153" mass="17061">MALSPGYVHSVPETMKGLSSLMNKQQKETEQGFWDRLGIGLSGLCAVHCLLVPVFVSLIPLWPALEEFHEYTHLVFFLAIAPAVILSIKNRDHLKAVSNYLFAGLIVIFLAWFFNHQLGEYGEAGVTLVGSMLLIRGHWLNYKSKSHPVPQAS</sequence>
<dbReference type="Pfam" id="PF03203">
    <property type="entry name" value="MerC"/>
    <property type="match status" value="1"/>
</dbReference>
<protein>
    <submittedName>
        <fullName evidence="2">MerC mercury resistance protein</fullName>
    </submittedName>
</protein>
<dbReference type="AlphaFoldDB" id="A0A521C2L3"/>
<keyword evidence="1" id="KW-0472">Membrane</keyword>
<reference evidence="2 3" key="1">
    <citation type="submission" date="2017-05" db="EMBL/GenBank/DDBJ databases">
        <authorList>
            <person name="Varghese N."/>
            <person name="Submissions S."/>
        </authorList>
    </citation>
    <scope>NUCLEOTIDE SEQUENCE [LARGE SCALE GENOMIC DNA]</scope>
    <source>
        <strain evidence="2 3">DSM 21985</strain>
    </source>
</reference>
<evidence type="ECO:0000313" key="2">
    <source>
        <dbReference type="EMBL" id="SMO53051.1"/>
    </source>
</evidence>
<feature type="transmembrane region" description="Helical" evidence="1">
    <location>
        <begin position="100"/>
        <end position="118"/>
    </location>
</feature>
<evidence type="ECO:0000256" key="1">
    <source>
        <dbReference type="SAM" id="Phobius"/>
    </source>
</evidence>
<dbReference type="GO" id="GO:0016020">
    <property type="term" value="C:membrane"/>
    <property type="evidence" value="ECO:0007669"/>
    <property type="project" value="InterPro"/>
</dbReference>
<dbReference type="Proteomes" id="UP000317557">
    <property type="component" value="Unassembled WGS sequence"/>
</dbReference>
<dbReference type="EMBL" id="FXTP01000004">
    <property type="protein sequence ID" value="SMO53051.1"/>
    <property type="molecule type" value="Genomic_DNA"/>
</dbReference>
<keyword evidence="1" id="KW-0812">Transmembrane</keyword>
<gene>
    <name evidence="2" type="ORF">SAMN06265219_10454</name>
</gene>